<sequence length="676" mass="73331">MTESTSAAPTASGPGTGLRARYSGWVEPAPTGLPRWRVVCALPVVLSFAFVLLVSLGITGSSTGAWWRFFGTGTDPDLLLGAPREIRSDEWLVQSSWVISQVQQGFPLFNHTFPGGMDASVQNDLPVWDWSALFRPHTLGFLVLPLDQGMAVRWWLPGLSLIAAAYLLLVTLMPRRPISAAVLAGCFFLSPLIQWWFLPTTIWPPTWAFLSMTAVIWAVRDPRPWVRILPAAGAGYLAVTMVMSIYVPFIVPAALVFGIVAVGVFVQACGRDRLGLRRAAVRLVPLVVAGVAAVAVIGLWVLTRRETITALLSTVYPGQRLEATGTVDGHGLVALFAGPFDESLTSGGTVILGPNASESATPLLAGLFLLVPLIYFVVLDWRRDRYLHWPMLAVIAGTALFLAFMLVPGWDFLAHLIFIDRSPATRARMGLAILDLLCVALLVRRLDRPGTRLPWAVSIVTAVLAAGSLVLVWLTLRSTSDPGLVNAEHWKVLAVLFVFATFAFTRQWVGVAAAALAVVALATGGVVNPVYRGVFDLTDTAVGQQIQDVNAPAPGSWVGIGDFAPTGLLVQSGVQAYNGVQTYPPALMWQQIDPTGQYEYQWNRLANVGWTPGVGAPVVQNPARDQIMVTFDSCSDFARDHVDYVLTTTPLDQACLRELHDITEGPTEFWIYGVDK</sequence>
<feature type="transmembrane region" description="Helical" evidence="1">
    <location>
        <begin position="386"/>
        <end position="407"/>
    </location>
</feature>
<protein>
    <recommendedName>
        <fullName evidence="6">Glycosyltransferase RgtA/B/C/D-like domain-containing protein</fullName>
    </recommendedName>
</protein>
<dbReference type="STRING" id="479431.Namu_4208"/>
<feature type="transmembrane region" description="Helical" evidence="1">
    <location>
        <begin position="511"/>
        <end position="531"/>
    </location>
</feature>
<dbReference type="InterPro" id="IPR056074">
    <property type="entry name" value="DUF7657"/>
</dbReference>
<keyword evidence="1" id="KW-0472">Membrane</keyword>
<dbReference type="RefSeq" id="WP_015749322.1">
    <property type="nucleotide sequence ID" value="NC_013235.1"/>
</dbReference>
<evidence type="ECO:0000256" key="1">
    <source>
        <dbReference type="SAM" id="Phobius"/>
    </source>
</evidence>
<dbReference type="eggNOG" id="ENOG502Z7Q8">
    <property type="taxonomic scope" value="Bacteria"/>
</dbReference>
<accession>C8XIN2</accession>
<evidence type="ECO:0000259" key="2">
    <source>
        <dbReference type="Pfam" id="PF24672"/>
    </source>
</evidence>
<feature type="transmembrane region" description="Helical" evidence="1">
    <location>
        <begin position="178"/>
        <end position="196"/>
    </location>
</feature>
<dbReference type="EMBL" id="CP001737">
    <property type="protein sequence ID" value="ACV80497.1"/>
    <property type="molecule type" value="Genomic_DNA"/>
</dbReference>
<dbReference type="Pfam" id="PF24672">
    <property type="entry name" value="DUF7654"/>
    <property type="match status" value="1"/>
</dbReference>
<feature type="transmembrane region" description="Helical" evidence="1">
    <location>
        <begin position="360"/>
        <end position="379"/>
    </location>
</feature>
<feature type="domain" description="DUF7657" evidence="3">
    <location>
        <begin position="45"/>
        <end position="444"/>
    </location>
</feature>
<dbReference type="AlphaFoldDB" id="C8XIN2"/>
<proteinExistence type="predicted"/>
<keyword evidence="1" id="KW-1133">Transmembrane helix</keyword>
<feature type="transmembrane region" description="Helical" evidence="1">
    <location>
        <begin position="249"/>
        <end position="268"/>
    </location>
</feature>
<keyword evidence="5" id="KW-1185">Reference proteome</keyword>
<feature type="transmembrane region" description="Helical" evidence="1">
    <location>
        <begin position="455"/>
        <end position="476"/>
    </location>
</feature>
<keyword evidence="1" id="KW-0812">Transmembrane</keyword>
<dbReference type="OrthoDB" id="3176622at2"/>
<gene>
    <name evidence="4" type="ordered locus">Namu_4208</name>
</gene>
<dbReference type="InterPro" id="IPR056071">
    <property type="entry name" value="DUF7654"/>
</dbReference>
<dbReference type="KEGG" id="nml:Namu_4208"/>
<evidence type="ECO:0000313" key="5">
    <source>
        <dbReference type="Proteomes" id="UP000002218"/>
    </source>
</evidence>
<reference evidence="4 5" key="2">
    <citation type="journal article" date="2010" name="Stand. Genomic Sci.">
        <title>Complete genome sequence of Nakamurella multipartita type strain (Y-104).</title>
        <authorList>
            <person name="Tice H."/>
            <person name="Mayilraj S."/>
            <person name="Sims D."/>
            <person name="Lapidus A."/>
            <person name="Nolan M."/>
            <person name="Lucas S."/>
            <person name="Glavina Del Rio T."/>
            <person name="Copeland A."/>
            <person name="Cheng J.F."/>
            <person name="Meincke L."/>
            <person name="Bruce D."/>
            <person name="Goodwin L."/>
            <person name="Pitluck S."/>
            <person name="Ivanova N."/>
            <person name="Mavromatis K."/>
            <person name="Ovchinnikova G."/>
            <person name="Pati A."/>
            <person name="Chen A."/>
            <person name="Palaniappan K."/>
            <person name="Land M."/>
            <person name="Hauser L."/>
            <person name="Chang Y.J."/>
            <person name="Jeffries C.D."/>
            <person name="Detter J.C."/>
            <person name="Brettin T."/>
            <person name="Rohde M."/>
            <person name="Goker M."/>
            <person name="Bristow J."/>
            <person name="Eisen J.A."/>
            <person name="Markowitz V."/>
            <person name="Hugenholtz P."/>
            <person name="Kyrpides N.C."/>
            <person name="Klenk H.P."/>
            <person name="Chen F."/>
        </authorList>
    </citation>
    <scope>NUCLEOTIDE SEQUENCE [LARGE SCALE GENOMIC DNA]</scope>
    <source>
        <strain evidence="5">ATCC 700099 / DSM 44233 / CIP 104796 / JCM 9543 / NBRC 105858 / Y-104</strain>
    </source>
</reference>
<evidence type="ECO:0000259" key="3">
    <source>
        <dbReference type="Pfam" id="PF24677"/>
    </source>
</evidence>
<evidence type="ECO:0000313" key="4">
    <source>
        <dbReference type="EMBL" id="ACV80497.1"/>
    </source>
</evidence>
<evidence type="ECO:0008006" key="6">
    <source>
        <dbReference type="Google" id="ProtNLM"/>
    </source>
</evidence>
<feature type="transmembrane region" description="Helical" evidence="1">
    <location>
        <begin position="280"/>
        <end position="302"/>
    </location>
</feature>
<dbReference type="HOGENOM" id="CLU_017192_0_0_11"/>
<name>C8XIN2_NAKMY</name>
<organism evidence="4 5">
    <name type="scientific">Nakamurella multipartita (strain ATCC 700099 / DSM 44233 / CIP 104796 / JCM 9543 / NBRC 105858 / Y-104)</name>
    <name type="common">Microsphaera multipartita</name>
    <dbReference type="NCBI Taxonomy" id="479431"/>
    <lineage>
        <taxon>Bacteria</taxon>
        <taxon>Bacillati</taxon>
        <taxon>Actinomycetota</taxon>
        <taxon>Actinomycetes</taxon>
        <taxon>Nakamurellales</taxon>
        <taxon>Nakamurellaceae</taxon>
        <taxon>Nakamurella</taxon>
    </lineage>
</organism>
<dbReference type="Proteomes" id="UP000002218">
    <property type="component" value="Chromosome"/>
</dbReference>
<feature type="domain" description="DUF7654" evidence="2">
    <location>
        <begin position="536"/>
        <end position="674"/>
    </location>
</feature>
<feature type="transmembrane region" description="Helical" evidence="1">
    <location>
        <begin position="427"/>
        <end position="443"/>
    </location>
</feature>
<feature type="transmembrane region" description="Helical" evidence="1">
    <location>
        <begin position="38"/>
        <end position="58"/>
    </location>
</feature>
<dbReference type="Pfam" id="PF24677">
    <property type="entry name" value="DUF7657"/>
    <property type="match status" value="1"/>
</dbReference>
<feature type="transmembrane region" description="Helical" evidence="1">
    <location>
        <begin position="154"/>
        <end position="171"/>
    </location>
</feature>
<reference evidence="5" key="1">
    <citation type="submission" date="2009-09" db="EMBL/GenBank/DDBJ databases">
        <title>The complete genome of Nakamurella multipartita DSM 44233.</title>
        <authorList>
            <consortium name="US DOE Joint Genome Institute (JGI-PGF)"/>
            <person name="Lucas S."/>
            <person name="Copeland A."/>
            <person name="Lapidus A."/>
            <person name="Glavina del Rio T."/>
            <person name="Dalin E."/>
            <person name="Tice H."/>
            <person name="Bruce D."/>
            <person name="Goodwin L."/>
            <person name="Pitluck S."/>
            <person name="Kyrpides N."/>
            <person name="Mavromatis K."/>
            <person name="Ivanova N."/>
            <person name="Ovchinnikova G."/>
            <person name="Sims D."/>
            <person name="Meincke L."/>
            <person name="Brettin T."/>
            <person name="Detter J.C."/>
            <person name="Han C."/>
            <person name="Larimer F."/>
            <person name="Land M."/>
            <person name="Hauser L."/>
            <person name="Markowitz V."/>
            <person name="Cheng J.-F."/>
            <person name="Hugenholtz P."/>
            <person name="Woyke T."/>
            <person name="Wu D."/>
            <person name="Klenk H.-P."/>
            <person name="Eisen J.A."/>
        </authorList>
    </citation>
    <scope>NUCLEOTIDE SEQUENCE [LARGE SCALE GENOMIC DNA]</scope>
    <source>
        <strain evidence="5">ATCC 700099 / DSM 44233 / CIP 104796 / JCM 9543 / NBRC 105858 / Y-104</strain>
    </source>
</reference>
<dbReference type="InParanoid" id="C8XIN2"/>